<keyword evidence="6" id="KW-0592">Phosphate transport</keyword>
<reference evidence="8 9" key="1">
    <citation type="journal article" date="2023" name="ISME J.">
        <title>Thermophilic Dehalococcoidia with unusual traits shed light on an unexpected past.</title>
        <authorList>
            <person name="Palmer M."/>
            <person name="Covington J.K."/>
            <person name="Zhou E.M."/>
            <person name="Thomas S.C."/>
            <person name="Habib N."/>
            <person name="Seymour C.O."/>
            <person name="Lai D."/>
            <person name="Johnston J."/>
            <person name="Hashimi A."/>
            <person name="Jiao J.Y."/>
            <person name="Muok A.R."/>
            <person name="Liu L."/>
            <person name="Xian W.D."/>
            <person name="Zhi X.Y."/>
            <person name="Li M.M."/>
            <person name="Silva L.P."/>
            <person name="Bowen B.P."/>
            <person name="Louie K."/>
            <person name="Briegel A."/>
            <person name="Pett-Ridge J."/>
            <person name="Weber P.K."/>
            <person name="Tocheva E.I."/>
            <person name="Woyke T."/>
            <person name="Northen T.R."/>
            <person name="Mayali X."/>
            <person name="Li W.J."/>
            <person name="Hedlund B.P."/>
        </authorList>
    </citation>
    <scope>NUCLEOTIDE SEQUENCE [LARGE SCALE GENOMIC DNA]</scope>
    <source>
        <strain evidence="8 9">YIM 72310</strain>
    </source>
</reference>
<accession>A0ABY7MB64</accession>
<dbReference type="Pfam" id="PF00528">
    <property type="entry name" value="BPD_transp_1"/>
    <property type="match status" value="1"/>
</dbReference>
<evidence type="ECO:0000259" key="7">
    <source>
        <dbReference type="PROSITE" id="PS50928"/>
    </source>
</evidence>
<keyword evidence="9" id="KW-1185">Reference proteome</keyword>
<dbReference type="PROSITE" id="PS50928">
    <property type="entry name" value="ABC_TM1"/>
    <property type="match status" value="1"/>
</dbReference>
<dbReference type="InterPro" id="IPR000515">
    <property type="entry name" value="MetI-like"/>
</dbReference>
<feature type="transmembrane region" description="Helical" evidence="5">
    <location>
        <begin position="101"/>
        <end position="123"/>
    </location>
</feature>
<feature type="transmembrane region" description="Helical" evidence="5">
    <location>
        <begin position="35"/>
        <end position="59"/>
    </location>
</feature>
<keyword evidence="2 5" id="KW-0812">Transmembrane</keyword>
<feature type="domain" description="ABC transmembrane type-1" evidence="7">
    <location>
        <begin position="95"/>
        <end position="310"/>
    </location>
</feature>
<dbReference type="Proteomes" id="UP001212803">
    <property type="component" value="Chromosome"/>
</dbReference>
<evidence type="ECO:0000256" key="1">
    <source>
        <dbReference type="ARBA" id="ARBA00004141"/>
    </source>
</evidence>
<dbReference type="PANTHER" id="PTHR42727:SF1">
    <property type="entry name" value="PHOSPHATE TRANSPORT SYSTEM PERMEASE"/>
    <property type="match status" value="1"/>
</dbReference>
<keyword evidence="3 5" id="KW-1133">Transmembrane helix</keyword>
<dbReference type="Gene3D" id="1.10.3720.10">
    <property type="entry name" value="MetI-like"/>
    <property type="match status" value="1"/>
</dbReference>
<comment type="subcellular location">
    <subcellularLocation>
        <location evidence="5">Cell membrane</location>
        <topology evidence="5">Multi-pass membrane protein</topology>
    </subcellularLocation>
    <subcellularLocation>
        <location evidence="1">Membrane</location>
        <topology evidence="1">Multi-pass membrane protein</topology>
    </subcellularLocation>
</comment>
<comment type="similarity">
    <text evidence="6">Belongs to the binding-protein-dependent transport system permease family. CysTW subfamily.</text>
</comment>
<comment type="function">
    <text evidence="6">Part of the binding-protein-dependent transport system for phosphate; probably responsible for the translocation of the substrate across the membrane.</text>
</comment>
<feature type="transmembrane region" description="Helical" evidence="5">
    <location>
        <begin position="135"/>
        <end position="155"/>
    </location>
</feature>
<dbReference type="NCBIfam" id="TIGR02138">
    <property type="entry name" value="phosphate_pstC"/>
    <property type="match status" value="1"/>
</dbReference>
<keyword evidence="6" id="KW-1003">Cell membrane</keyword>
<keyword evidence="5" id="KW-0813">Transport</keyword>
<feature type="transmembrane region" description="Helical" evidence="5">
    <location>
        <begin position="292"/>
        <end position="314"/>
    </location>
</feature>
<evidence type="ECO:0000313" key="9">
    <source>
        <dbReference type="Proteomes" id="UP001212803"/>
    </source>
</evidence>
<dbReference type="RefSeq" id="WP_270057285.1">
    <property type="nucleotide sequence ID" value="NZ_CP115149.1"/>
</dbReference>
<proteinExistence type="inferred from homology"/>
<sequence>MQESLPITGASAQLRGAELERAMRKRWSKAPFERLIVLSLWLCGTVSMITTVLIVLTLAEETRAFFMEVPLRDFIFDTKWTPQFEPAHFGVWPLVFGTLNVLFWSMVLALPLGLAAAIYLSEYAHPNTRRILKPVLEALAGVPTVVYAFFALTVVTQDILRPLLGQDRVPIFNALSASIVMAVMILPTIASVSEDAMSNVPRELREGAYGLGATRLEVAFRVVFPAALGGIIAAVLLAVARVIGETMIVAVAAGSTPQITLNPLNSVQTMTGYMLAIGLGDSARGTVDYTSIFAVGSTLFIFTFCANVAANIIVKKFKEQYE</sequence>
<dbReference type="InterPro" id="IPR011864">
    <property type="entry name" value="Phosphate_PstC"/>
</dbReference>
<gene>
    <name evidence="8" type="primary">pstC</name>
    <name evidence="8" type="ORF">O0235_04195</name>
</gene>
<keyword evidence="4 5" id="KW-0472">Membrane</keyword>
<evidence type="ECO:0000256" key="5">
    <source>
        <dbReference type="RuleBase" id="RU363032"/>
    </source>
</evidence>
<evidence type="ECO:0000256" key="3">
    <source>
        <dbReference type="ARBA" id="ARBA00022989"/>
    </source>
</evidence>
<evidence type="ECO:0000256" key="4">
    <source>
        <dbReference type="ARBA" id="ARBA00023136"/>
    </source>
</evidence>
<feature type="transmembrane region" description="Helical" evidence="5">
    <location>
        <begin position="218"/>
        <end position="240"/>
    </location>
</feature>
<evidence type="ECO:0000313" key="8">
    <source>
        <dbReference type="EMBL" id="WBL36768.1"/>
    </source>
</evidence>
<name>A0ABY7MB64_9CHLR</name>
<evidence type="ECO:0000256" key="2">
    <source>
        <dbReference type="ARBA" id="ARBA00022692"/>
    </source>
</evidence>
<feature type="transmembrane region" description="Helical" evidence="5">
    <location>
        <begin position="175"/>
        <end position="197"/>
    </location>
</feature>
<dbReference type="CDD" id="cd06261">
    <property type="entry name" value="TM_PBP2"/>
    <property type="match status" value="1"/>
</dbReference>
<dbReference type="SUPFAM" id="SSF161098">
    <property type="entry name" value="MetI-like"/>
    <property type="match status" value="1"/>
</dbReference>
<protein>
    <recommendedName>
        <fullName evidence="6">Phosphate transport system permease protein</fullName>
    </recommendedName>
</protein>
<dbReference type="PANTHER" id="PTHR42727">
    <property type="entry name" value="PHOSPHATE TRANSPORT SYSTEM PERMEASE PROTEIN"/>
    <property type="match status" value="1"/>
</dbReference>
<evidence type="ECO:0000256" key="6">
    <source>
        <dbReference type="RuleBase" id="RU363054"/>
    </source>
</evidence>
<dbReference type="EMBL" id="CP115149">
    <property type="protein sequence ID" value="WBL36768.1"/>
    <property type="molecule type" value="Genomic_DNA"/>
</dbReference>
<organism evidence="8 9">
    <name type="scientific">Tepidiforma flava</name>
    <dbReference type="NCBI Taxonomy" id="3004094"/>
    <lineage>
        <taxon>Bacteria</taxon>
        <taxon>Bacillati</taxon>
        <taxon>Chloroflexota</taxon>
        <taxon>Tepidiformia</taxon>
        <taxon>Tepidiformales</taxon>
        <taxon>Tepidiformaceae</taxon>
        <taxon>Tepidiforma</taxon>
    </lineage>
</organism>
<dbReference type="InterPro" id="IPR035906">
    <property type="entry name" value="MetI-like_sf"/>
</dbReference>